<comment type="caution">
    <text evidence="1">The sequence shown here is derived from an EMBL/GenBank/DDBJ whole genome shotgun (WGS) entry which is preliminary data.</text>
</comment>
<organism evidence="1 2">
    <name type="scientific">Rubroshorea leprosula</name>
    <dbReference type="NCBI Taxonomy" id="152421"/>
    <lineage>
        <taxon>Eukaryota</taxon>
        <taxon>Viridiplantae</taxon>
        <taxon>Streptophyta</taxon>
        <taxon>Embryophyta</taxon>
        <taxon>Tracheophyta</taxon>
        <taxon>Spermatophyta</taxon>
        <taxon>Magnoliopsida</taxon>
        <taxon>eudicotyledons</taxon>
        <taxon>Gunneridae</taxon>
        <taxon>Pentapetalae</taxon>
        <taxon>rosids</taxon>
        <taxon>malvids</taxon>
        <taxon>Malvales</taxon>
        <taxon>Dipterocarpaceae</taxon>
        <taxon>Rubroshorea</taxon>
    </lineage>
</organism>
<evidence type="ECO:0000313" key="2">
    <source>
        <dbReference type="Proteomes" id="UP001054252"/>
    </source>
</evidence>
<proteinExistence type="predicted"/>
<gene>
    <name evidence="1" type="ORF">SLEP1_g59985</name>
</gene>
<sequence length="20" mass="2144">NADLILNELSRGFVLVVLSA</sequence>
<name>A0AAV5MVI6_9ROSI</name>
<dbReference type="Proteomes" id="UP001054252">
    <property type="component" value="Unassembled WGS sequence"/>
</dbReference>
<dbReference type="EMBL" id="BPVZ01001404">
    <property type="protein sequence ID" value="GKV53463.1"/>
    <property type="molecule type" value="Genomic_DNA"/>
</dbReference>
<feature type="non-terminal residue" evidence="1">
    <location>
        <position position="1"/>
    </location>
</feature>
<evidence type="ECO:0000313" key="1">
    <source>
        <dbReference type="EMBL" id="GKV53463.1"/>
    </source>
</evidence>
<dbReference type="AlphaFoldDB" id="A0AAV5MVI6"/>
<reference evidence="1 2" key="1">
    <citation type="journal article" date="2021" name="Commun. Biol.">
        <title>The genome of Shorea leprosula (Dipterocarpaceae) highlights the ecological relevance of drought in aseasonal tropical rainforests.</title>
        <authorList>
            <person name="Ng K.K.S."/>
            <person name="Kobayashi M.J."/>
            <person name="Fawcett J.A."/>
            <person name="Hatakeyama M."/>
            <person name="Paape T."/>
            <person name="Ng C.H."/>
            <person name="Ang C.C."/>
            <person name="Tnah L.H."/>
            <person name="Lee C.T."/>
            <person name="Nishiyama T."/>
            <person name="Sese J."/>
            <person name="O'Brien M.J."/>
            <person name="Copetti D."/>
            <person name="Mohd Noor M.I."/>
            <person name="Ong R.C."/>
            <person name="Putra M."/>
            <person name="Sireger I.Z."/>
            <person name="Indrioko S."/>
            <person name="Kosugi Y."/>
            <person name="Izuno A."/>
            <person name="Isagi Y."/>
            <person name="Lee S.L."/>
            <person name="Shimizu K.K."/>
        </authorList>
    </citation>
    <scope>NUCLEOTIDE SEQUENCE [LARGE SCALE GENOMIC DNA]</scope>
    <source>
        <strain evidence="1">214</strain>
    </source>
</reference>
<protein>
    <submittedName>
        <fullName evidence="1">Uncharacterized protein</fullName>
    </submittedName>
</protein>
<accession>A0AAV5MVI6</accession>
<keyword evidence="2" id="KW-1185">Reference proteome</keyword>